<dbReference type="PANTHER" id="PTHR47186">
    <property type="entry name" value="LEUCINE-RICH REPEAT-CONTAINING PROTEIN 57"/>
    <property type="match status" value="1"/>
</dbReference>
<reference evidence="4" key="1">
    <citation type="submission" date="2020-01" db="EMBL/GenBank/DDBJ databases">
        <authorList>
            <person name="Mishra B."/>
        </authorList>
    </citation>
    <scope>NUCLEOTIDE SEQUENCE [LARGE SCALE GENOMIC DNA]</scope>
</reference>
<dbReference type="EMBL" id="CACVBM020000088">
    <property type="protein sequence ID" value="CAA7014059.1"/>
    <property type="molecule type" value="Genomic_DNA"/>
</dbReference>
<feature type="domain" description="Disease resistance protein At4g27190-like leucine-rich repeats" evidence="3">
    <location>
        <begin position="728"/>
        <end position="818"/>
    </location>
</feature>
<proteinExistence type="predicted"/>
<dbReference type="Gene3D" id="3.80.10.10">
    <property type="entry name" value="Ribonuclease Inhibitor"/>
    <property type="match status" value="4"/>
</dbReference>
<dbReference type="InterPro" id="IPR057135">
    <property type="entry name" value="At4g27190-like_LRR"/>
</dbReference>
<feature type="compositionally biased region" description="Basic and acidic residues" evidence="1">
    <location>
        <begin position="588"/>
        <end position="610"/>
    </location>
</feature>
<evidence type="ECO:0000313" key="4">
    <source>
        <dbReference type="EMBL" id="CAA7014059.1"/>
    </source>
</evidence>
<dbReference type="Pfam" id="PF23247">
    <property type="entry name" value="LRR_RPS2"/>
    <property type="match status" value="1"/>
</dbReference>
<evidence type="ECO:0000256" key="2">
    <source>
        <dbReference type="SAM" id="SignalP"/>
    </source>
</evidence>
<name>A0A6D2HH29_9BRAS</name>
<gene>
    <name evidence="4" type="ORF">MERR_LOCUS1293</name>
</gene>
<evidence type="ECO:0000313" key="5">
    <source>
        <dbReference type="Proteomes" id="UP000467841"/>
    </source>
</evidence>
<evidence type="ECO:0000256" key="1">
    <source>
        <dbReference type="SAM" id="MobiDB-lite"/>
    </source>
</evidence>
<sequence>MSMRLPAALVVLVKSLNCISVNDHFQRPRYLLEILSSLGSDTTIGCENPILRLSYELLCKASTRTLVDCFWHSLSLFENCGCIYYQELITHWILEGYFDPVRSVTKAYQDGHFILMELMNRGFLKVQEDNMVMPEVAIKNLIDTSRRGFLGRSRLRLSRVYGGNKKDGLGKINQVDDIIEAGRVTRNREKITTILVGGNDLRHESLEKFFEKLKDLEILGLFGPRLASFVPSLSKLTKLRVLVIRDCDLLKNIEELKALQGLHVLEVSGASFLKEIPDDFFTAMPDLQSLHLSVLQIKSSPSSISKLKGLRCLIIRDCPVLEDLPEIHELVNLEAVDVSGARGLQTCFDKAKGEKKNKSKNRNFYHLQQLQLLDLSESQIERLPLFHDAAVGDKLHSVTRLLLRNCRKLIKLPSLKPLSGLQILDLSGTSSLAKMLDVCFEDKRELRVLNLSGTNLGQLPSTIEELSSLNKLLLKDSKNLEVIPNISKLINLEVIDVSGCTKLQTIEGSFEDMHYLREIDLTDTKVMTLPELPTETKVICPKRITLADGSVFKGEKWSEITDTIKSKRSDKASSSKEVVKFQEISETESEKTSEIQPHEPHASECTGKGDDSKERFCQVLIDMALYTTNLSSFDSESHTEVLEITNGEGGFTGQDKEALANVEFVSFVDSSSTRLASIFNEIRLVKGCWLKMCKDIEYLFSGVEEERLGSLEILSITNLRLLDSICSRGFKNLKKLSIDCCPNIKMLFPYASQLPSSLEVLHIKFCVKLEKVFKEGEVSTLTTLCLHELPVLSAVGAKLPNLKTFKVRNCPKLENLFKEDGDVSTLTTLCLYDLPLLSVIGTKLPNLKTLKVRNCPKLENVFEEEGEVSTLTTLCLLELPMLTTIGAKLPNLKKFKVRNCPNLNLNGLQVAI</sequence>
<dbReference type="PANTHER" id="PTHR47186:SF3">
    <property type="entry name" value="OS09G0267800 PROTEIN"/>
    <property type="match status" value="1"/>
</dbReference>
<dbReference type="OrthoDB" id="122245at2759"/>
<comment type="caution">
    <text evidence="4">The sequence shown here is derived from an EMBL/GenBank/DDBJ whole genome shotgun (WGS) entry which is preliminary data.</text>
</comment>
<dbReference type="AlphaFoldDB" id="A0A6D2HH29"/>
<organism evidence="4 5">
    <name type="scientific">Microthlaspi erraticum</name>
    <dbReference type="NCBI Taxonomy" id="1685480"/>
    <lineage>
        <taxon>Eukaryota</taxon>
        <taxon>Viridiplantae</taxon>
        <taxon>Streptophyta</taxon>
        <taxon>Embryophyta</taxon>
        <taxon>Tracheophyta</taxon>
        <taxon>Spermatophyta</taxon>
        <taxon>Magnoliopsida</taxon>
        <taxon>eudicotyledons</taxon>
        <taxon>Gunneridae</taxon>
        <taxon>Pentapetalae</taxon>
        <taxon>rosids</taxon>
        <taxon>malvids</taxon>
        <taxon>Brassicales</taxon>
        <taxon>Brassicaceae</taxon>
        <taxon>Coluteocarpeae</taxon>
        <taxon>Microthlaspi</taxon>
    </lineage>
</organism>
<dbReference type="InterPro" id="IPR032675">
    <property type="entry name" value="LRR_dom_sf"/>
</dbReference>
<protein>
    <recommendedName>
        <fullName evidence="3">Disease resistance protein At4g27190-like leucine-rich repeats domain-containing protein</fullName>
    </recommendedName>
</protein>
<feature type="chain" id="PRO_5025349814" description="Disease resistance protein At4g27190-like leucine-rich repeats domain-containing protein" evidence="2">
    <location>
        <begin position="19"/>
        <end position="912"/>
    </location>
</feature>
<accession>A0A6D2HH29</accession>
<feature type="signal peptide" evidence="2">
    <location>
        <begin position="1"/>
        <end position="18"/>
    </location>
</feature>
<feature type="region of interest" description="Disordered" evidence="1">
    <location>
        <begin position="579"/>
        <end position="610"/>
    </location>
</feature>
<evidence type="ECO:0000259" key="3">
    <source>
        <dbReference type="Pfam" id="PF23247"/>
    </source>
</evidence>
<keyword evidence="2" id="KW-0732">Signal</keyword>
<dbReference type="Proteomes" id="UP000467841">
    <property type="component" value="Unassembled WGS sequence"/>
</dbReference>
<keyword evidence="5" id="KW-1185">Reference proteome</keyword>
<dbReference type="SUPFAM" id="SSF52058">
    <property type="entry name" value="L domain-like"/>
    <property type="match status" value="2"/>
</dbReference>